<dbReference type="AlphaFoldDB" id="A0A2R7Y4C0"/>
<reference evidence="1" key="2">
    <citation type="journal article" date="2018" name="Syst. Appl. Microbiol.">
        <title>A new symbiotic nanoarchaeote (Candidatus Nanoclepta minutus) and its host (Zestosphaera tikiterensis gen. nov., sp. nov.) from a New Zealand hot spring.</title>
        <authorList>
            <person name="St John E."/>
            <person name="Liu Y."/>
            <person name="Podar M."/>
            <person name="Stott M.B."/>
            <person name="Meneghin J."/>
            <person name="Chen Z."/>
            <person name="Lagutin K."/>
            <person name="Mitchell K."/>
            <person name="Reysenbach A.L."/>
        </authorList>
    </citation>
    <scope>NUCLEOTIDE SEQUENCE [LARGE SCALE GENOMIC DNA]</scope>
    <source>
        <strain evidence="1">NZ3</strain>
    </source>
</reference>
<reference evidence="1" key="1">
    <citation type="submission" date="2017-04" db="EMBL/GenBank/DDBJ databases">
        <authorList>
            <person name="Afonso C.L."/>
            <person name="Miller P.J."/>
            <person name="Scott M.A."/>
            <person name="Spackman E."/>
            <person name="Goraichik I."/>
            <person name="Dimitrov K.M."/>
            <person name="Suarez D.L."/>
            <person name="Swayne D.E."/>
        </authorList>
    </citation>
    <scope>NUCLEOTIDE SEQUENCE</scope>
    <source>
        <strain evidence="1">NZ3</strain>
    </source>
</reference>
<evidence type="ECO:0000313" key="2">
    <source>
        <dbReference type="Proteomes" id="UP000244093"/>
    </source>
</evidence>
<dbReference type="Proteomes" id="UP000244093">
    <property type="component" value="Unassembled WGS sequence"/>
</dbReference>
<proteinExistence type="predicted"/>
<organism evidence="1 2">
    <name type="scientific">Zestosphaera tikiterensis</name>
    <dbReference type="NCBI Taxonomy" id="1973259"/>
    <lineage>
        <taxon>Archaea</taxon>
        <taxon>Thermoproteota</taxon>
        <taxon>Thermoprotei</taxon>
        <taxon>Desulfurococcales</taxon>
        <taxon>Desulfurococcaceae</taxon>
        <taxon>Zestosphaera</taxon>
    </lineage>
</organism>
<comment type="caution">
    <text evidence="1">The sequence shown here is derived from an EMBL/GenBank/DDBJ whole genome shotgun (WGS) entry which is preliminary data.</text>
</comment>
<evidence type="ECO:0000313" key="1">
    <source>
        <dbReference type="EMBL" id="PUA32391.1"/>
    </source>
</evidence>
<gene>
    <name evidence="1" type="ORF">B7O98_06975</name>
</gene>
<protein>
    <recommendedName>
        <fullName evidence="3">Nitrosopumilus output domain-containing protein</fullName>
    </recommendedName>
</protein>
<evidence type="ECO:0008006" key="3">
    <source>
        <dbReference type="Google" id="ProtNLM"/>
    </source>
</evidence>
<name>A0A2R7Y4C0_9CREN</name>
<accession>A0A2R7Y4C0</accession>
<sequence length="110" mass="12926">MSIEASDLIDYVKERFTRAFPGYLQTLDYLFKSRHGLNALQMFFYDSVEFYKTVKEHYGIEDVALFVVTYLVKTVLIRLNRLDLLDEAVRKAVNNSKDFKELLEGLGVRY</sequence>
<dbReference type="EMBL" id="NBVN01000004">
    <property type="protein sequence ID" value="PUA32391.1"/>
    <property type="molecule type" value="Genomic_DNA"/>
</dbReference>